<gene>
    <name evidence="1" type="ORF">ILEXP_LOCUS43876</name>
</gene>
<protein>
    <submittedName>
        <fullName evidence="1">Uncharacterized protein</fullName>
    </submittedName>
</protein>
<name>A0ABC8TXA9_9AQUA</name>
<evidence type="ECO:0000313" key="2">
    <source>
        <dbReference type="Proteomes" id="UP001642360"/>
    </source>
</evidence>
<accession>A0ABC8TXA9</accession>
<dbReference type="EMBL" id="CAUOFW020006291">
    <property type="protein sequence ID" value="CAK9174139.1"/>
    <property type="molecule type" value="Genomic_DNA"/>
</dbReference>
<comment type="caution">
    <text evidence="1">The sequence shown here is derived from an EMBL/GenBank/DDBJ whole genome shotgun (WGS) entry which is preliminary data.</text>
</comment>
<dbReference type="AlphaFoldDB" id="A0ABC8TXA9"/>
<evidence type="ECO:0000313" key="1">
    <source>
        <dbReference type="EMBL" id="CAK9174139.1"/>
    </source>
</evidence>
<proteinExistence type="predicted"/>
<keyword evidence="2" id="KW-1185">Reference proteome</keyword>
<sequence length="104" mass="11390">MQTLPTSRIHLAIVDSVVLVPLKRQILENLSNGHCVYGAPCDHLHGDCHGCFSNEGVGLWNGIIIWCFNSALELVVEVTSNMMELVEGTGELKLIHFQACTLST</sequence>
<organism evidence="1 2">
    <name type="scientific">Ilex paraguariensis</name>
    <name type="common">yerba mate</name>
    <dbReference type="NCBI Taxonomy" id="185542"/>
    <lineage>
        <taxon>Eukaryota</taxon>
        <taxon>Viridiplantae</taxon>
        <taxon>Streptophyta</taxon>
        <taxon>Embryophyta</taxon>
        <taxon>Tracheophyta</taxon>
        <taxon>Spermatophyta</taxon>
        <taxon>Magnoliopsida</taxon>
        <taxon>eudicotyledons</taxon>
        <taxon>Gunneridae</taxon>
        <taxon>Pentapetalae</taxon>
        <taxon>asterids</taxon>
        <taxon>campanulids</taxon>
        <taxon>Aquifoliales</taxon>
        <taxon>Aquifoliaceae</taxon>
        <taxon>Ilex</taxon>
    </lineage>
</organism>
<dbReference type="Proteomes" id="UP001642360">
    <property type="component" value="Unassembled WGS sequence"/>
</dbReference>
<reference evidence="1 2" key="1">
    <citation type="submission" date="2024-02" db="EMBL/GenBank/DDBJ databases">
        <authorList>
            <person name="Vignale AGUSTIN F."/>
            <person name="Sosa J E."/>
            <person name="Modenutti C."/>
        </authorList>
    </citation>
    <scope>NUCLEOTIDE SEQUENCE [LARGE SCALE GENOMIC DNA]</scope>
</reference>